<keyword evidence="3" id="KW-1185">Reference proteome</keyword>
<feature type="compositionally biased region" description="Basic and acidic residues" evidence="1">
    <location>
        <begin position="1"/>
        <end position="21"/>
    </location>
</feature>
<dbReference type="AlphaFoldDB" id="A0A0A0M357"/>
<dbReference type="EMBL" id="CM002922">
    <property type="protein sequence ID" value="KGN66656.1"/>
    <property type="molecule type" value="Genomic_DNA"/>
</dbReference>
<sequence length="141" mass="15945">MEKLGQSRMSYLKEKTRDKRSSGNFTSGKRSSLLLEPFVITSFSLDRRTLFSLPLHINRNTRRNNITPSRYALHFSLTLSHRLHQSLCTARLARLGRYSSCGFDLSFCPSSSNFVASPATLTPSHHSSLFWSCIAISLALF</sequence>
<dbReference type="Gramene" id="KGN66656">
    <property type="protein sequence ID" value="KGN66656"/>
    <property type="gene ID" value="Csa_1G654850"/>
</dbReference>
<organism evidence="2 3">
    <name type="scientific">Cucumis sativus</name>
    <name type="common">Cucumber</name>
    <dbReference type="NCBI Taxonomy" id="3659"/>
    <lineage>
        <taxon>Eukaryota</taxon>
        <taxon>Viridiplantae</taxon>
        <taxon>Streptophyta</taxon>
        <taxon>Embryophyta</taxon>
        <taxon>Tracheophyta</taxon>
        <taxon>Spermatophyta</taxon>
        <taxon>Magnoliopsida</taxon>
        <taxon>eudicotyledons</taxon>
        <taxon>Gunneridae</taxon>
        <taxon>Pentapetalae</taxon>
        <taxon>rosids</taxon>
        <taxon>fabids</taxon>
        <taxon>Cucurbitales</taxon>
        <taxon>Cucurbitaceae</taxon>
        <taxon>Benincaseae</taxon>
        <taxon>Cucumis</taxon>
    </lineage>
</organism>
<evidence type="ECO:0000313" key="2">
    <source>
        <dbReference type="EMBL" id="KGN66656.1"/>
    </source>
</evidence>
<reference evidence="2 3" key="1">
    <citation type="journal article" date="2009" name="Nat. Genet.">
        <title>The genome of the cucumber, Cucumis sativus L.</title>
        <authorList>
            <person name="Huang S."/>
            <person name="Li R."/>
            <person name="Zhang Z."/>
            <person name="Li L."/>
            <person name="Gu X."/>
            <person name="Fan W."/>
            <person name="Lucas W.J."/>
            <person name="Wang X."/>
            <person name="Xie B."/>
            <person name="Ni P."/>
            <person name="Ren Y."/>
            <person name="Zhu H."/>
            <person name="Li J."/>
            <person name="Lin K."/>
            <person name="Jin W."/>
            <person name="Fei Z."/>
            <person name="Li G."/>
            <person name="Staub J."/>
            <person name="Kilian A."/>
            <person name="van der Vossen E.A."/>
            <person name="Wu Y."/>
            <person name="Guo J."/>
            <person name="He J."/>
            <person name="Jia Z."/>
            <person name="Ren Y."/>
            <person name="Tian G."/>
            <person name="Lu Y."/>
            <person name="Ruan J."/>
            <person name="Qian W."/>
            <person name="Wang M."/>
            <person name="Huang Q."/>
            <person name="Li B."/>
            <person name="Xuan Z."/>
            <person name="Cao J."/>
            <person name="Asan"/>
            <person name="Wu Z."/>
            <person name="Zhang J."/>
            <person name="Cai Q."/>
            <person name="Bai Y."/>
            <person name="Zhao B."/>
            <person name="Han Y."/>
            <person name="Li Y."/>
            <person name="Li X."/>
            <person name="Wang S."/>
            <person name="Shi Q."/>
            <person name="Liu S."/>
            <person name="Cho W.K."/>
            <person name="Kim J.Y."/>
            <person name="Xu Y."/>
            <person name="Heller-Uszynska K."/>
            <person name="Miao H."/>
            <person name="Cheng Z."/>
            <person name="Zhang S."/>
            <person name="Wu J."/>
            <person name="Yang Y."/>
            <person name="Kang H."/>
            <person name="Li M."/>
            <person name="Liang H."/>
            <person name="Ren X."/>
            <person name="Shi Z."/>
            <person name="Wen M."/>
            <person name="Jian M."/>
            <person name="Yang H."/>
            <person name="Zhang G."/>
            <person name="Yang Z."/>
            <person name="Chen R."/>
            <person name="Liu S."/>
            <person name="Li J."/>
            <person name="Ma L."/>
            <person name="Liu H."/>
            <person name="Zhou Y."/>
            <person name="Zhao J."/>
            <person name="Fang X."/>
            <person name="Li G."/>
            <person name="Fang L."/>
            <person name="Li Y."/>
            <person name="Liu D."/>
            <person name="Zheng H."/>
            <person name="Zhang Y."/>
            <person name="Qin N."/>
            <person name="Li Z."/>
            <person name="Yang G."/>
            <person name="Yang S."/>
            <person name="Bolund L."/>
            <person name="Kristiansen K."/>
            <person name="Zheng H."/>
            <person name="Li S."/>
            <person name="Zhang X."/>
            <person name="Yang H."/>
            <person name="Wang J."/>
            <person name="Sun R."/>
            <person name="Zhang B."/>
            <person name="Jiang S."/>
            <person name="Wang J."/>
            <person name="Du Y."/>
            <person name="Li S."/>
        </authorList>
    </citation>
    <scope>NUCLEOTIDE SEQUENCE [LARGE SCALE GENOMIC DNA]</scope>
    <source>
        <strain evidence="3">cv. 9930</strain>
    </source>
</reference>
<protein>
    <submittedName>
        <fullName evidence="2">Uncharacterized protein</fullName>
    </submittedName>
</protein>
<gene>
    <name evidence="2" type="ORF">Csa_1G654850</name>
</gene>
<reference evidence="2 3" key="4">
    <citation type="journal article" date="2011" name="BMC Genomics">
        <title>RNA-Seq improves annotation of protein-coding genes in the cucumber genome.</title>
        <authorList>
            <person name="Li Z."/>
            <person name="Zhang Z."/>
            <person name="Yan P."/>
            <person name="Huang S."/>
            <person name="Fei Z."/>
            <person name="Lin K."/>
        </authorList>
    </citation>
    <scope>NUCLEOTIDE SEQUENCE [LARGE SCALE GENOMIC DNA]</scope>
    <source>
        <strain evidence="3">cv. 9930</strain>
    </source>
</reference>
<reference evidence="2 3" key="2">
    <citation type="journal article" date="2009" name="PLoS ONE">
        <title>An integrated genetic and cytogenetic map of the cucumber genome.</title>
        <authorList>
            <person name="Ren Y."/>
            <person name="Zhang Z."/>
            <person name="Liu J."/>
            <person name="Staub J.E."/>
            <person name="Han Y."/>
            <person name="Cheng Z."/>
            <person name="Li X."/>
            <person name="Lu J."/>
            <person name="Miao H."/>
            <person name="Kang H."/>
            <person name="Xie B."/>
            <person name="Gu X."/>
            <person name="Wang X."/>
            <person name="Du Y."/>
            <person name="Jin W."/>
            <person name="Huang S."/>
        </authorList>
    </citation>
    <scope>NUCLEOTIDE SEQUENCE [LARGE SCALE GENOMIC DNA]</scope>
    <source>
        <strain evidence="3">cv. 9930</strain>
    </source>
</reference>
<evidence type="ECO:0000313" key="3">
    <source>
        <dbReference type="Proteomes" id="UP000029981"/>
    </source>
</evidence>
<accession>A0A0A0M357</accession>
<proteinExistence type="predicted"/>
<name>A0A0A0M357_CUCSA</name>
<evidence type="ECO:0000256" key="1">
    <source>
        <dbReference type="SAM" id="MobiDB-lite"/>
    </source>
</evidence>
<feature type="region of interest" description="Disordered" evidence="1">
    <location>
        <begin position="1"/>
        <end position="26"/>
    </location>
</feature>
<reference evidence="2 3" key="3">
    <citation type="journal article" date="2010" name="BMC Genomics">
        <title>Transcriptome sequencing and comparative analysis of cucumber flowers with different sex types.</title>
        <authorList>
            <person name="Guo S."/>
            <person name="Zheng Y."/>
            <person name="Joung J.G."/>
            <person name="Liu S."/>
            <person name="Zhang Z."/>
            <person name="Crasta O.R."/>
            <person name="Sobral B.W."/>
            <person name="Xu Y."/>
            <person name="Huang S."/>
            <person name="Fei Z."/>
        </authorList>
    </citation>
    <scope>NUCLEOTIDE SEQUENCE [LARGE SCALE GENOMIC DNA]</scope>
    <source>
        <strain evidence="3">cv. 9930</strain>
    </source>
</reference>
<dbReference type="Proteomes" id="UP000029981">
    <property type="component" value="Chromosome 1"/>
</dbReference>